<accession>A0ACB7RIH6</accession>
<gene>
    <name evidence="1" type="ORF">HPB50_013406</name>
</gene>
<name>A0ACB7RIH6_HYAAI</name>
<proteinExistence type="predicted"/>
<reference evidence="1" key="1">
    <citation type="submission" date="2020-05" db="EMBL/GenBank/DDBJ databases">
        <title>Large-scale comparative analyses of tick genomes elucidate their genetic diversity and vector capacities.</title>
        <authorList>
            <person name="Jia N."/>
            <person name="Wang J."/>
            <person name="Shi W."/>
            <person name="Du L."/>
            <person name="Sun Y."/>
            <person name="Zhan W."/>
            <person name="Jiang J."/>
            <person name="Wang Q."/>
            <person name="Zhang B."/>
            <person name="Ji P."/>
            <person name="Sakyi L.B."/>
            <person name="Cui X."/>
            <person name="Yuan T."/>
            <person name="Jiang B."/>
            <person name="Yang W."/>
            <person name="Lam T.T.-Y."/>
            <person name="Chang Q."/>
            <person name="Ding S."/>
            <person name="Wang X."/>
            <person name="Zhu J."/>
            <person name="Ruan X."/>
            <person name="Zhao L."/>
            <person name="Wei J."/>
            <person name="Que T."/>
            <person name="Du C."/>
            <person name="Cheng J."/>
            <person name="Dai P."/>
            <person name="Han X."/>
            <person name="Huang E."/>
            <person name="Gao Y."/>
            <person name="Liu J."/>
            <person name="Shao H."/>
            <person name="Ye R."/>
            <person name="Li L."/>
            <person name="Wei W."/>
            <person name="Wang X."/>
            <person name="Wang C."/>
            <person name="Yang T."/>
            <person name="Huo Q."/>
            <person name="Li W."/>
            <person name="Guo W."/>
            <person name="Chen H."/>
            <person name="Zhou L."/>
            <person name="Ni X."/>
            <person name="Tian J."/>
            <person name="Zhou Y."/>
            <person name="Sheng Y."/>
            <person name="Liu T."/>
            <person name="Pan Y."/>
            <person name="Xia L."/>
            <person name="Li J."/>
            <person name="Zhao F."/>
            <person name="Cao W."/>
        </authorList>
    </citation>
    <scope>NUCLEOTIDE SEQUENCE</scope>
    <source>
        <strain evidence="1">Hyas-2018</strain>
    </source>
</reference>
<organism evidence="1 2">
    <name type="scientific">Hyalomma asiaticum</name>
    <name type="common">Tick</name>
    <dbReference type="NCBI Taxonomy" id="266040"/>
    <lineage>
        <taxon>Eukaryota</taxon>
        <taxon>Metazoa</taxon>
        <taxon>Ecdysozoa</taxon>
        <taxon>Arthropoda</taxon>
        <taxon>Chelicerata</taxon>
        <taxon>Arachnida</taxon>
        <taxon>Acari</taxon>
        <taxon>Parasitiformes</taxon>
        <taxon>Ixodida</taxon>
        <taxon>Ixodoidea</taxon>
        <taxon>Ixodidae</taxon>
        <taxon>Hyalomminae</taxon>
        <taxon>Hyalomma</taxon>
    </lineage>
</organism>
<dbReference type="Proteomes" id="UP000821845">
    <property type="component" value="Chromosome 9"/>
</dbReference>
<sequence>MASALKLHTDTTEGTIAFTKQMNDVFDAMNRRHPKEGLRMGCKDLECIKNSLKWLDDWEQEVKRTQRGRGWLGQD</sequence>
<evidence type="ECO:0000313" key="2">
    <source>
        <dbReference type="Proteomes" id="UP000821845"/>
    </source>
</evidence>
<evidence type="ECO:0000313" key="1">
    <source>
        <dbReference type="EMBL" id="KAH6922366.1"/>
    </source>
</evidence>
<dbReference type="EMBL" id="CM023489">
    <property type="protein sequence ID" value="KAH6922366.1"/>
    <property type="molecule type" value="Genomic_DNA"/>
</dbReference>
<comment type="caution">
    <text evidence="1">The sequence shown here is derived from an EMBL/GenBank/DDBJ whole genome shotgun (WGS) entry which is preliminary data.</text>
</comment>
<protein>
    <submittedName>
        <fullName evidence="1">Uncharacterized protein</fullName>
    </submittedName>
</protein>
<keyword evidence="2" id="KW-1185">Reference proteome</keyword>